<evidence type="ECO:0000313" key="6">
    <source>
        <dbReference type="EMBL" id="MEB3021720.1"/>
    </source>
</evidence>
<evidence type="ECO:0000259" key="4">
    <source>
        <dbReference type="PROSITE" id="PS51077"/>
    </source>
</evidence>
<dbReference type="RefSeq" id="WP_225405065.1">
    <property type="nucleotide sequence ID" value="NZ_JAYJJR010000006.1"/>
</dbReference>
<dbReference type="EMBL" id="JAYJJR010000006">
    <property type="protein sequence ID" value="MEB3021720.1"/>
    <property type="molecule type" value="Genomic_DNA"/>
</dbReference>
<dbReference type="PANTHER" id="PTHR30136">
    <property type="entry name" value="HELIX-TURN-HELIX TRANSCRIPTIONAL REGULATOR, ICLR FAMILY"/>
    <property type="match status" value="1"/>
</dbReference>
<feature type="domain" description="HTH iclR-type" evidence="4">
    <location>
        <begin position="15"/>
        <end position="76"/>
    </location>
</feature>
<dbReference type="PROSITE" id="PS51077">
    <property type="entry name" value="HTH_ICLR"/>
    <property type="match status" value="1"/>
</dbReference>
<dbReference type="InterPro" id="IPR029016">
    <property type="entry name" value="GAF-like_dom_sf"/>
</dbReference>
<dbReference type="InterPro" id="IPR005471">
    <property type="entry name" value="Tscrpt_reg_IclR_N"/>
</dbReference>
<dbReference type="Gene3D" id="3.30.450.40">
    <property type="match status" value="1"/>
</dbReference>
<feature type="domain" description="IclR-ED" evidence="5">
    <location>
        <begin position="77"/>
        <end position="260"/>
    </location>
</feature>
<dbReference type="InterPro" id="IPR036390">
    <property type="entry name" value="WH_DNA-bd_sf"/>
</dbReference>
<dbReference type="Proteomes" id="UP001299596">
    <property type="component" value="Unassembled WGS sequence"/>
</dbReference>
<keyword evidence="3" id="KW-0804">Transcription</keyword>
<dbReference type="SUPFAM" id="SSF55781">
    <property type="entry name" value="GAF domain-like"/>
    <property type="match status" value="1"/>
</dbReference>
<dbReference type="InterPro" id="IPR036388">
    <property type="entry name" value="WH-like_DNA-bd_sf"/>
</dbReference>
<dbReference type="SUPFAM" id="SSF46785">
    <property type="entry name" value="Winged helix' DNA-binding domain"/>
    <property type="match status" value="1"/>
</dbReference>
<dbReference type="Gene3D" id="1.10.10.10">
    <property type="entry name" value="Winged helix-like DNA-binding domain superfamily/Winged helix DNA-binding domain"/>
    <property type="match status" value="1"/>
</dbReference>
<reference evidence="6 7" key="1">
    <citation type="submission" date="2023-12" db="EMBL/GenBank/DDBJ databases">
        <title>Description of new species of Mycobacterium terrae complex isolated from sewage at the Sao Paulo Zoological Park Foundation in Brazil.</title>
        <authorList>
            <person name="Romagnoli C.L."/>
            <person name="Conceicao E.C."/>
            <person name="Machado E."/>
            <person name="Barreto L.B.P.F."/>
            <person name="Sharma A."/>
            <person name="Silva N.M."/>
            <person name="Marques L.E."/>
            <person name="Juliana M.A."/>
            <person name="Lourenco M.C.S."/>
            <person name="Digiampietri L.A."/>
            <person name="Suffys P.N."/>
            <person name="Viana-Niero C."/>
        </authorList>
    </citation>
    <scope>NUCLEOTIDE SEQUENCE [LARGE SCALE GENOMIC DNA]</scope>
    <source>
        <strain evidence="6 7">MYC098</strain>
    </source>
</reference>
<evidence type="ECO:0000256" key="1">
    <source>
        <dbReference type="ARBA" id="ARBA00023015"/>
    </source>
</evidence>
<proteinExistence type="predicted"/>
<evidence type="ECO:0000256" key="2">
    <source>
        <dbReference type="ARBA" id="ARBA00023125"/>
    </source>
</evidence>
<protein>
    <submittedName>
        <fullName evidence="6">IclR family transcriptional regulator</fullName>
    </submittedName>
</protein>
<comment type="caution">
    <text evidence="6">The sequence shown here is derived from an EMBL/GenBank/DDBJ whole genome shotgun (WGS) entry which is preliminary data.</text>
</comment>
<organism evidence="6 7">
    <name type="scientific">[Mycobacterium] crassicus</name>
    <dbReference type="NCBI Taxonomy" id="2872309"/>
    <lineage>
        <taxon>Bacteria</taxon>
        <taxon>Bacillati</taxon>
        <taxon>Actinomycetota</taxon>
        <taxon>Actinomycetes</taxon>
        <taxon>Mycobacteriales</taxon>
        <taxon>Mycobacteriaceae</taxon>
        <taxon>Mycolicibacter</taxon>
    </lineage>
</organism>
<keyword evidence="1" id="KW-0805">Transcription regulation</keyword>
<evidence type="ECO:0000256" key="3">
    <source>
        <dbReference type="ARBA" id="ARBA00023163"/>
    </source>
</evidence>
<dbReference type="PANTHER" id="PTHR30136:SF24">
    <property type="entry name" value="HTH-TYPE TRANSCRIPTIONAL REPRESSOR ALLR"/>
    <property type="match status" value="1"/>
</dbReference>
<gene>
    <name evidence="6" type="ORF">K6T79_11735</name>
</gene>
<evidence type="ECO:0000313" key="7">
    <source>
        <dbReference type="Proteomes" id="UP001299596"/>
    </source>
</evidence>
<dbReference type="Pfam" id="PF01614">
    <property type="entry name" value="IclR_C"/>
    <property type="match status" value="1"/>
</dbReference>
<dbReference type="InterPro" id="IPR050707">
    <property type="entry name" value="HTH_MetabolicPath_Reg"/>
</dbReference>
<evidence type="ECO:0000259" key="5">
    <source>
        <dbReference type="PROSITE" id="PS51078"/>
    </source>
</evidence>
<keyword evidence="2" id="KW-0238">DNA-binding</keyword>
<dbReference type="Pfam" id="PF09339">
    <property type="entry name" value="HTH_IclR"/>
    <property type="match status" value="1"/>
</dbReference>
<dbReference type="InterPro" id="IPR014757">
    <property type="entry name" value="Tscrpt_reg_IclR_C"/>
</dbReference>
<dbReference type="SMART" id="SM00346">
    <property type="entry name" value="HTH_ICLR"/>
    <property type="match status" value="1"/>
</dbReference>
<sequence length="260" mass="27966">MTRPVGAEGQELTPPSMVERVTFILDAFEQRPTARLNLDEVVARTGLPRSTTHRILRQLVGLQWLEYRGAQYSLGSRALGLGGQDGLHGEIRKAAAEHLHQLHLRTGLVVHLAALEGTDEVYLDKIGGHFAATLPSKVGTRQRAYLTTGGRAMLAWLPPEEIDARFGRQLTHSGGGARWDLTTLHLELAHIRRAHGISIDRGARTRMLVGVELPSVAAAIHGADGPVAAICLAGAANSVPIERVVPLVAEAAARTSQALR</sequence>
<name>A0ABU5XHE7_9MYCO</name>
<keyword evidence="7" id="KW-1185">Reference proteome</keyword>
<accession>A0ABU5XHE7</accession>
<dbReference type="PROSITE" id="PS51078">
    <property type="entry name" value="ICLR_ED"/>
    <property type="match status" value="1"/>
</dbReference>